<comment type="catalytic activity">
    <reaction evidence="5">
        <text>a 2'-deoxyribonucleoside 5'-diphosphate + [thioredoxin]-disulfide + H2O = a ribonucleoside 5'-diphosphate + [thioredoxin]-dithiol</text>
        <dbReference type="Rhea" id="RHEA:23252"/>
        <dbReference type="Rhea" id="RHEA-COMP:10698"/>
        <dbReference type="Rhea" id="RHEA-COMP:10700"/>
        <dbReference type="ChEBI" id="CHEBI:15377"/>
        <dbReference type="ChEBI" id="CHEBI:29950"/>
        <dbReference type="ChEBI" id="CHEBI:50058"/>
        <dbReference type="ChEBI" id="CHEBI:57930"/>
        <dbReference type="ChEBI" id="CHEBI:73316"/>
        <dbReference type="EC" id="1.17.4.1"/>
    </reaction>
</comment>
<proteinExistence type="inferred from homology"/>
<keyword evidence="8" id="KW-1185">Reference proteome</keyword>
<reference evidence="7 8" key="1">
    <citation type="submission" date="2015-01" db="EMBL/GenBank/DDBJ databases">
        <title>Desulfovibrio sp. JC271 draft genome sequence.</title>
        <authorList>
            <person name="Shivani Y."/>
            <person name="Subhash Y."/>
            <person name="Sasikala C."/>
            <person name="Ramana C.V."/>
        </authorList>
    </citation>
    <scope>NUCLEOTIDE SEQUENCE [LARGE SCALE GENOMIC DNA]</scope>
    <source>
        <strain evidence="7 8">JC271</strain>
    </source>
</reference>
<evidence type="ECO:0000256" key="5">
    <source>
        <dbReference type="ARBA" id="ARBA00047754"/>
    </source>
</evidence>
<evidence type="ECO:0000256" key="1">
    <source>
        <dbReference type="ARBA" id="ARBA00007405"/>
    </source>
</evidence>
<comment type="similarity">
    <text evidence="1">Belongs to the ribonucleoside diphosphate reductase class-2 family.</text>
</comment>
<keyword evidence="3" id="KW-0237">DNA synthesis</keyword>
<dbReference type="AlphaFoldDB" id="A0A1B7XES7"/>
<dbReference type="NCBIfam" id="TIGR03905">
    <property type="entry name" value="TIGR03905_4_Cys"/>
    <property type="match status" value="1"/>
</dbReference>
<dbReference type="EMBL" id="JXMS01000009">
    <property type="protein sequence ID" value="OBQ52672.1"/>
    <property type="molecule type" value="Genomic_DNA"/>
</dbReference>
<dbReference type="PATRIC" id="fig|1560234.3.peg.3334"/>
<organism evidence="7 8">
    <name type="scientific">Halodesulfovibrio spirochaetisodalis</name>
    <dbReference type="NCBI Taxonomy" id="1560234"/>
    <lineage>
        <taxon>Bacteria</taxon>
        <taxon>Pseudomonadati</taxon>
        <taxon>Thermodesulfobacteriota</taxon>
        <taxon>Desulfovibrionia</taxon>
        <taxon>Desulfovibrionales</taxon>
        <taxon>Desulfovibrionaceae</taxon>
        <taxon>Halodesulfovibrio</taxon>
    </lineage>
</organism>
<evidence type="ECO:0000313" key="8">
    <source>
        <dbReference type="Proteomes" id="UP000091979"/>
    </source>
</evidence>
<sequence length="99" mass="10494">MYSFVPTGVCAKQILFDVTDGVIHDVQFVKGCPGSLSALSKLLEGKAIDDVISLLKGTLCGNKNTSCPDRLAEALEEIQNGNTAQYEVKPASSGFNPFA</sequence>
<gene>
    <name evidence="7" type="ORF">SP90_06790</name>
</gene>
<dbReference type="STRING" id="1560234.SP90_06790"/>
<dbReference type="Proteomes" id="UP000091979">
    <property type="component" value="Unassembled WGS sequence"/>
</dbReference>
<dbReference type="EC" id="1.17.4.1" evidence="2"/>
<evidence type="ECO:0000256" key="4">
    <source>
        <dbReference type="ARBA" id="ARBA00022741"/>
    </source>
</evidence>
<feature type="domain" description="TSCPD" evidence="6">
    <location>
        <begin position="4"/>
        <end position="78"/>
    </location>
</feature>
<evidence type="ECO:0000259" key="6">
    <source>
        <dbReference type="Pfam" id="PF12637"/>
    </source>
</evidence>
<dbReference type="RefSeq" id="WP_066853891.1">
    <property type="nucleotide sequence ID" value="NZ_JXMS01000009.1"/>
</dbReference>
<protein>
    <recommendedName>
        <fullName evidence="2">ribonucleoside-diphosphate reductase</fullName>
        <ecNumber evidence="2">1.17.4.1</ecNumber>
    </recommendedName>
</protein>
<evidence type="ECO:0000256" key="2">
    <source>
        <dbReference type="ARBA" id="ARBA00012274"/>
    </source>
</evidence>
<evidence type="ECO:0000256" key="3">
    <source>
        <dbReference type="ARBA" id="ARBA00022634"/>
    </source>
</evidence>
<evidence type="ECO:0000313" key="7">
    <source>
        <dbReference type="EMBL" id="OBQ52672.1"/>
    </source>
</evidence>
<dbReference type="InterPro" id="IPR024434">
    <property type="entry name" value="TSCPD_dom"/>
</dbReference>
<accession>A0A1B7XES7</accession>
<name>A0A1B7XES7_9BACT</name>
<dbReference type="GO" id="GO:0071897">
    <property type="term" value="P:DNA biosynthetic process"/>
    <property type="evidence" value="ECO:0007669"/>
    <property type="project" value="UniProtKB-KW"/>
</dbReference>
<keyword evidence="4" id="KW-0547">Nucleotide-binding</keyword>
<dbReference type="InterPro" id="IPR023806">
    <property type="entry name" value="CHP03905"/>
</dbReference>
<dbReference type="GO" id="GO:0004748">
    <property type="term" value="F:ribonucleoside-diphosphate reductase activity, thioredoxin disulfide as acceptor"/>
    <property type="evidence" value="ECO:0007669"/>
    <property type="project" value="UniProtKB-EC"/>
</dbReference>
<comment type="caution">
    <text evidence="7">The sequence shown here is derived from an EMBL/GenBank/DDBJ whole genome shotgun (WGS) entry which is preliminary data.</text>
</comment>
<dbReference type="GO" id="GO:0000166">
    <property type="term" value="F:nucleotide binding"/>
    <property type="evidence" value="ECO:0007669"/>
    <property type="project" value="UniProtKB-KW"/>
</dbReference>
<dbReference type="Pfam" id="PF12637">
    <property type="entry name" value="TSCPD"/>
    <property type="match status" value="1"/>
</dbReference>
<dbReference type="OrthoDB" id="9801525at2"/>